<dbReference type="AlphaFoldDB" id="A0A5Q6PEC1"/>
<comment type="caution">
    <text evidence="2">The sequence shown here is derived from an EMBL/GenBank/DDBJ whole genome shotgun (WGS) entry which is preliminary data.</text>
</comment>
<evidence type="ECO:0000313" key="3">
    <source>
        <dbReference type="Proteomes" id="UP000323225"/>
    </source>
</evidence>
<name>A0A5Q6PEC1_VIBCL</name>
<accession>A0A5Q6PEC1</accession>
<reference evidence="2 3" key="1">
    <citation type="submission" date="2019-09" db="EMBL/GenBank/DDBJ databases">
        <authorList>
            <person name="Kritzky A."/>
            <person name="Schelkanova E.Y."/>
            <person name="Alkhova Z.V."/>
            <person name="Smirnova N.I."/>
        </authorList>
    </citation>
    <scope>NUCLEOTIDE SEQUENCE [LARGE SCALE GENOMIC DNA]</scope>
    <source>
        <strain evidence="2 3">M1526</strain>
    </source>
</reference>
<keyword evidence="1" id="KW-0812">Transmembrane</keyword>
<organism evidence="2 3">
    <name type="scientific">Vibrio cholerae</name>
    <dbReference type="NCBI Taxonomy" id="666"/>
    <lineage>
        <taxon>Bacteria</taxon>
        <taxon>Pseudomonadati</taxon>
        <taxon>Pseudomonadota</taxon>
        <taxon>Gammaproteobacteria</taxon>
        <taxon>Vibrionales</taxon>
        <taxon>Vibrionaceae</taxon>
        <taxon>Vibrio</taxon>
    </lineage>
</organism>
<sequence>MSSKKNTNSASSADNAIDIEKEIQGITQMQQEQNRIKLAKAKEKAKKTHSIINIIALSLCAGGFFMLKDRILDDNGVVSSPTMKLVSFSDVSQCSSFAAINPDFKSINCNKLSVQAHEKSEQTGGAWIMLNGENGKRCYNIPKMDGFSVIKQKNGDKAFSIPLYYVKNIDLSKPGLYFPSGHQALLNNDETKTMQNIAIYNKRSDVCN</sequence>
<evidence type="ECO:0000313" key="2">
    <source>
        <dbReference type="EMBL" id="KAA1253156.1"/>
    </source>
</evidence>
<proteinExistence type="predicted"/>
<protein>
    <submittedName>
        <fullName evidence="2">Uncharacterized protein</fullName>
    </submittedName>
</protein>
<dbReference type="Proteomes" id="UP000323225">
    <property type="component" value="Unassembled WGS sequence"/>
</dbReference>
<dbReference type="EMBL" id="VUAA01000027">
    <property type="protein sequence ID" value="KAA1253156.1"/>
    <property type="molecule type" value="Genomic_DNA"/>
</dbReference>
<keyword evidence="1" id="KW-1133">Transmembrane helix</keyword>
<feature type="transmembrane region" description="Helical" evidence="1">
    <location>
        <begin position="50"/>
        <end position="67"/>
    </location>
</feature>
<evidence type="ECO:0000256" key="1">
    <source>
        <dbReference type="SAM" id="Phobius"/>
    </source>
</evidence>
<gene>
    <name evidence="2" type="ORF">F0M16_19160</name>
</gene>
<keyword evidence="1" id="KW-0472">Membrane</keyword>